<evidence type="ECO:0000313" key="2">
    <source>
        <dbReference type="EMBL" id="SVD58121.1"/>
    </source>
</evidence>
<name>A0A382WJ74_9ZZZZ</name>
<dbReference type="AlphaFoldDB" id="A0A382WJ74"/>
<keyword evidence="1" id="KW-0812">Transmembrane</keyword>
<dbReference type="EMBL" id="UINC01159823">
    <property type="protein sequence ID" value="SVD58121.1"/>
    <property type="molecule type" value="Genomic_DNA"/>
</dbReference>
<gene>
    <name evidence="2" type="ORF">METZ01_LOCUS410975</name>
</gene>
<proteinExistence type="predicted"/>
<organism evidence="2">
    <name type="scientific">marine metagenome</name>
    <dbReference type="NCBI Taxonomy" id="408172"/>
    <lineage>
        <taxon>unclassified sequences</taxon>
        <taxon>metagenomes</taxon>
        <taxon>ecological metagenomes</taxon>
    </lineage>
</organism>
<reference evidence="2" key="1">
    <citation type="submission" date="2018-05" db="EMBL/GenBank/DDBJ databases">
        <authorList>
            <person name="Lanie J.A."/>
            <person name="Ng W.-L."/>
            <person name="Kazmierczak K.M."/>
            <person name="Andrzejewski T.M."/>
            <person name="Davidsen T.M."/>
            <person name="Wayne K.J."/>
            <person name="Tettelin H."/>
            <person name="Glass J.I."/>
            <person name="Rusch D."/>
            <person name="Podicherti R."/>
            <person name="Tsui H.-C.T."/>
            <person name="Winkler M.E."/>
        </authorList>
    </citation>
    <scope>NUCLEOTIDE SEQUENCE</scope>
</reference>
<keyword evidence="1" id="KW-1133">Transmembrane helix</keyword>
<sequence length="269" mass="30238">DVVGGFNSSVLFTSIDPSTRRLSIMEMITLINESETTYVPGGGPMDLLRFGLPEGSDQLIVDTNLPGADWIQVDRGFALITPVPPGKHEVMYVYSAPYENSSFEYEKTWRYGTESLRVVVQEGLVDFQTNLGVDYQSVEIGGIDYRIQEAQGIQRGSKTIFKLIDLPAPSFRQSLSQGYNSMRYEFVGPVSLAILLLLGGLYGSWKMIQVRRRPLADSRGWFPGSDERQVLEDMLSELDYLLEEGILSVEEHRRRSDILSRRLLATPGE</sequence>
<feature type="non-terminal residue" evidence="2">
    <location>
        <position position="1"/>
    </location>
</feature>
<feature type="transmembrane region" description="Helical" evidence="1">
    <location>
        <begin position="186"/>
        <end position="205"/>
    </location>
</feature>
<keyword evidence="1" id="KW-0472">Membrane</keyword>
<evidence type="ECO:0000256" key="1">
    <source>
        <dbReference type="SAM" id="Phobius"/>
    </source>
</evidence>
<accession>A0A382WJ74</accession>
<protein>
    <submittedName>
        <fullName evidence="2">Uncharacterized protein</fullName>
    </submittedName>
</protein>